<reference evidence="1 2" key="1">
    <citation type="submission" date="2019-03" db="EMBL/GenBank/DDBJ databases">
        <title>Sequencing the genomes of 1000 actinobacteria strains.</title>
        <authorList>
            <person name="Klenk H.-P."/>
        </authorList>
    </citation>
    <scope>NUCLEOTIDE SEQUENCE [LARGE SCALE GENOMIC DNA]</scope>
    <source>
        <strain evidence="1 2">DSM 18936</strain>
    </source>
</reference>
<protein>
    <submittedName>
        <fullName evidence="1">Uncharacterized protein</fullName>
    </submittedName>
</protein>
<dbReference type="EMBL" id="SOAU01000001">
    <property type="protein sequence ID" value="TDT14670.1"/>
    <property type="molecule type" value="Genomic_DNA"/>
</dbReference>
<evidence type="ECO:0000313" key="2">
    <source>
        <dbReference type="Proteomes" id="UP000294558"/>
    </source>
</evidence>
<dbReference type="Proteomes" id="UP000294558">
    <property type="component" value="Unassembled WGS sequence"/>
</dbReference>
<sequence length="170" mass="19263">MSQRHAVPSEDFWTITPFSFETPDRWSARQTATHLAYLTVDDEEGTNCGIMWKRVSAQFDLDLVTRAAIGALKATDPDAKVGVSRKGLLHGRPSYLRVAEITVGDGDDARRKGQLYTAFFGPRFGEDRPVELFEIIGHFEVEHEHRLQEIRDIIASFRFDLRPRSAVESA</sequence>
<organism evidence="1 2">
    <name type="scientific">Ilumatobacter fluminis</name>
    <dbReference type="NCBI Taxonomy" id="467091"/>
    <lineage>
        <taxon>Bacteria</taxon>
        <taxon>Bacillati</taxon>
        <taxon>Actinomycetota</taxon>
        <taxon>Acidimicrobiia</taxon>
        <taxon>Acidimicrobiales</taxon>
        <taxon>Ilumatobacteraceae</taxon>
        <taxon>Ilumatobacter</taxon>
    </lineage>
</organism>
<accession>A0A4R7HUY0</accession>
<dbReference type="AlphaFoldDB" id="A0A4R7HUY0"/>
<dbReference type="RefSeq" id="WP_133867199.1">
    <property type="nucleotide sequence ID" value="NZ_SOAU01000001.1"/>
</dbReference>
<evidence type="ECO:0000313" key="1">
    <source>
        <dbReference type="EMBL" id="TDT14670.1"/>
    </source>
</evidence>
<proteinExistence type="predicted"/>
<gene>
    <name evidence="1" type="ORF">BDK89_0225</name>
</gene>
<name>A0A4R7HUY0_9ACTN</name>
<keyword evidence="2" id="KW-1185">Reference proteome</keyword>
<comment type="caution">
    <text evidence="1">The sequence shown here is derived from an EMBL/GenBank/DDBJ whole genome shotgun (WGS) entry which is preliminary data.</text>
</comment>